<accession>A0A3B5K9R7</accession>
<dbReference type="AlphaFoldDB" id="A0A3B5K9R7"/>
<feature type="signal peptide" evidence="3">
    <location>
        <begin position="1"/>
        <end position="23"/>
    </location>
</feature>
<protein>
    <submittedName>
        <fullName evidence="4">Uncharacterized protein</fullName>
    </submittedName>
</protein>
<dbReference type="OMA" id="EYPSEPV"/>
<feature type="region of interest" description="Disordered" evidence="1">
    <location>
        <begin position="210"/>
        <end position="235"/>
    </location>
</feature>
<dbReference type="KEGG" id="tru:105417266"/>
<evidence type="ECO:0000313" key="5">
    <source>
        <dbReference type="Proteomes" id="UP000005226"/>
    </source>
</evidence>
<reference evidence="4 5" key="1">
    <citation type="journal article" date="2011" name="Genome Biol. Evol.">
        <title>Integration of the genetic map and genome assembly of fugu facilitates insights into distinct features of genome evolution in teleosts and mammals.</title>
        <authorList>
            <person name="Kai W."/>
            <person name="Kikuchi K."/>
            <person name="Tohari S."/>
            <person name="Chew A.K."/>
            <person name="Tay A."/>
            <person name="Fujiwara A."/>
            <person name="Hosoya S."/>
            <person name="Suetake H."/>
            <person name="Naruse K."/>
            <person name="Brenner S."/>
            <person name="Suzuki Y."/>
            <person name="Venkatesh B."/>
        </authorList>
    </citation>
    <scope>NUCLEOTIDE SEQUENCE [LARGE SCALE GENOMIC DNA]</scope>
</reference>
<proteinExistence type="predicted"/>
<gene>
    <name evidence="4" type="primary">muc15</name>
</gene>
<dbReference type="InParanoid" id="A0A3B5K9R7"/>
<reference evidence="4" key="3">
    <citation type="submission" date="2025-09" db="UniProtKB">
        <authorList>
            <consortium name="Ensembl"/>
        </authorList>
    </citation>
    <scope>IDENTIFICATION</scope>
</reference>
<dbReference type="OrthoDB" id="9950822at2759"/>
<keyword evidence="2" id="KW-0812">Transmembrane</keyword>
<dbReference type="GeneTree" id="ENSGT00860000135092"/>
<dbReference type="Proteomes" id="UP000005226">
    <property type="component" value="Chromosome 13"/>
</dbReference>
<reference evidence="4" key="2">
    <citation type="submission" date="2025-08" db="UniProtKB">
        <authorList>
            <consortium name="Ensembl"/>
        </authorList>
    </citation>
    <scope>IDENTIFICATION</scope>
</reference>
<feature type="transmembrane region" description="Helical" evidence="2">
    <location>
        <begin position="278"/>
        <end position="299"/>
    </location>
</feature>
<evidence type="ECO:0000256" key="2">
    <source>
        <dbReference type="SAM" id="Phobius"/>
    </source>
</evidence>
<feature type="compositionally biased region" description="Low complexity" evidence="1">
    <location>
        <begin position="213"/>
        <end position="222"/>
    </location>
</feature>
<feature type="compositionally biased region" description="Low complexity" evidence="1">
    <location>
        <begin position="187"/>
        <end position="196"/>
    </location>
</feature>
<dbReference type="InterPro" id="IPR031371">
    <property type="entry name" value="Mucin-15"/>
</dbReference>
<keyword evidence="2" id="KW-0472">Membrane</keyword>
<evidence type="ECO:0000313" key="4">
    <source>
        <dbReference type="Ensembl" id="ENSTRUP00000052149.2"/>
    </source>
</evidence>
<evidence type="ECO:0000256" key="1">
    <source>
        <dbReference type="SAM" id="MobiDB-lite"/>
    </source>
</evidence>
<feature type="region of interest" description="Disordered" evidence="1">
    <location>
        <begin position="50"/>
        <end position="71"/>
    </location>
</feature>
<organism evidence="4 5">
    <name type="scientific">Takifugu rubripes</name>
    <name type="common">Japanese pufferfish</name>
    <name type="synonym">Fugu rubripes</name>
    <dbReference type="NCBI Taxonomy" id="31033"/>
    <lineage>
        <taxon>Eukaryota</taxon>
        <taxon>Metazoa</taxon>
        <taxon>Chordata</taxon>
        <taxon>Craniata</taxon>
        <taxon>Vertebrata</taxon>
        <taxon>Euteleostomi</taxon>
        <taxon>Actinopterygii</taxon>
        <taxon>Neopterygii</taxon>
        <taxon>Teleostei</taxon>
        <taxon>Neoteleostei</taxon>
        <taxon>Acanthomorphata</taxon>
        <taxon>Eupercaria</taxon>
        <taxon>Tetraodontiformes</taxon>
        <taxon>Tetradontoidea</taxon>
        <taxon>Tetraodontidae</taxon>
        <taxon>Takifugu</taxon>
    </lineage>
</organism>
<feature type="chain" id="PRO_5025665525" evidence="3">
    <location>
        <begin position="24"/>
        <end position="355"/>
    </location>
</feature>
<dbReference type="Ensembl" id="ENSTRUT00000051533.2">
    <property type="protein sequence ID" value="ENSTRUP00000052149.2"/>
    <property type="gene ID" value="ENSTRUG00000024372.2"/>
</dbReference>
<name>A0A3B5K9R7_TAKRU</name>
<dbReference type="Pfam" id="PF15672">
    <property type="entry name" value="Mucin15"/>
    <property type="match status" value="1"/>
</dbReference>
<keyword evidence="5" id="KW-1185">Reference proteome</keyword>
<feature type="region of interest" description="Disordered" evidence="1">
    <location>
        <begin position="247"/>
        <end position="271"/>
    </location>
</feature>
<feature type="compositionally biased region" description="Polar residues" evidence="1">
    <location>
        <begin position="223"/>
        <end position="235"/>
    </location>
</feature>
<keyword evidence="3" id="KW-0732">Signal</keyword>
<keyword evidence="2" id="KW-1133">Transmembrane helix</keyword>
<feature type="region of interest" description="Disordered" evidence="1">
    <location>
        <begin position="177"/>
        <end position="198"/>
    </location>
</feature>
<evidence type="ECO:0000256" key="3">
    <source>
        <dbReference type="SAM" id="SignalP"/>
    </source>
</evidence>
<sequence length="355" mass="38497">MELFFKVTAGLLLLAHAFQSVSLQQSTDSPGRTIDKSWLRDLVRNRTGHQAVGIPSAGTEPDQGFDPTLDSSHDYSGGITSGSMPILNEEERIKDADEEQEDLNVVTTPELPGDPNLATQDPFLDVNVSATTLDSTNVTDVEKETKNSTATSLLSNSTMFPTAENSTRLSDINQNNSLTTLAPEGNATQETATTPTEDTRLINLTEPTDTRTTKVSQTSTTSVPATSFQPSMSSEMSLKTTISPVQDTPEVANKTGTGSSSERGLDSDVQRNKRHTQWSAILVTAIAVGCVGLVVYVILRNKRRKGFSHRKLVEVPTDPVLRLDNSGPMDFGQVAYYNRGLQGDDIQMSNIPGRY</sequence>